<evidence type="ECO:0000313" key="1">
    <source>
        <dbReference type="Proteomes" id="UP000504618"/>
    </source>
</evidence>
<dbReference type="PANTHER" id="PTHR33053">
    <property type="entry name" value="PROTEIN, PUTATIVE-RELATED"/>
    <property type="match status" value="1"/>
</dbReference>
<keyword evidence="1" id="KW-1185">Reference proteome</keyword>
<gene>
    <name evidence="2" type="primary">LOC112452339</name>
</gene>
<sequence length="595" mass="68113">MMCNDFNSEVTTFSNKTDSNTHFSNNNTLDSSNNIPILSRYNYDSSTSNSFDIPIAYQDNDQDSLSDFSTESIDFNNEISQNEQNFSLQEDLQILVSECCIPQGTADKLLLILRKHGHNDLPQTCRTLMKTPRNISQNIVSVSGGRYIHFRLASGIKRSISKYCKTVPCEVKININIDGLPLSKSSGSQFWPILASIEIKDFYTEPFAVGIFHEMSKPNNVNDFLRPFVNEAQIVLQEGVSLDNNHCKVLLNAILCDAPAKSLITCTKGHTGYFSCSKCSQEGDFICNRVVFPEINSTLRTNESFRTRSQEEHHVGDSILENLPIDMILQIPLDYMHLFGLGTSRLLQFYVRGRKNVRLPSAAIDSIDKHLIDSRKYIIKEFARMPRNLSYVDSWKATEVRLFVLYLGLVLLKPFVSQDYYNHFLSLSIAIRILADPEQCLVLNDFAHSLIIWFISQYRNIFGLEYLSHNVHNLQHLANDVKTLGCLDTFSCFKFKNHMQKIKKRIKNCGKPLEEYSNRIFELNQLPPEKCYLKSYPIIHFKKAVQGNDDISHLEFNGFTIFTKKNENCCLLNDNSLVFVLEIILDSINNVPYIN</sequence>
<name>A0A6J1PFC6_9HYME</name>
<proteinExistence type="predicted"/>
<evidence type="ECO:0000313" key="2">
    <source>
        <dbReference type="RefSeq" id="XP_024868247.1"/>
    </source>
</evidence>
<reference evidence="2" key="1">
    <citation type="submission" date="2025-08" db="UniProtKB">
        <authorList>
            <consortium name="RefSeq"/>
        </authorList>
    </citation>
    <scope>IDENTIFICATION</scope>
    <source>
        <tissue evidence="2">Whole body</tissue>
    </source>
</reference>
<organism evidence="1 2">
    <name type="scientific">Temnothorax curvispinosus</name>
    <dbReference type="NCBI Taxonomy" id="300111"/>
    <lineage>
        <taxon>Eukaryota</taxon>
        <taxon>Metazoa</taxon>
        <taxon>Ecdysozoa</taxon>
        <taxon>Arthropoda</taxon>
        <taxon>Hexapoda</taxon>
        <taxon>Insecta</taxon>
        <taxon>Pterygota</taxon>
        <taxon>Neoptera</taxon>
        <taxon>Endopterygota</taxon>
        <taxon>Hymenoptera</taxon>
        <taxon>Apocrita</taxon>
        <taxon>Aculeata</taxon>
        <taxon>Formicoidea</taxon>
        <taxon>Formicidae</taxon>
        <taxon>Myrmicinae</taxon>
        <taxon>Temnothorax</taxon>
    </lineage>
</organism>
<dbReference type="GeneID" id="112452339"/>
<dbReference type="PANTHER" id="PTHR33053:SF9">
    <property type="entry name" value="AGAP000105-PA"/>
    <property type="match status" value="1"/>
</dbReference>
<feature type="non-terminal residue" evidence="2">
    <location>
        <position position="595"/>
    </location>
</feature>
<accession>A0A6J1PFC6</accession>
<protein>
    <submittedName>
        <fullName evidence="2">Uncharacterized protein LOC112452339</fullName>
    </submittedName>
</protein>
<dbReference type="RefSeq" id="XP_024868247.1">
    <property type="nucleotide sequence ID" value="XM_025012479.1"/>
</dbReference>
<dbReference type="Proteomes" id="UP000504618">
    <property type="component" value="Unplaced"/>
</dbReference>
<dbReference type="AlphaFoldDB" id="A0A6J1PFC6"/>
<dbReference type="OrthoDB" id="10028922at2759"/>